<feature type="compositionally biased region" description="Polar residues" evidence="1">
    <location>
        <begin position="75"/>
        <end position="93"/>
    </location>
</feature>
<proteinExistence type="predicted"/>
<comment type="caution">
    <text evidence="2">The sequence shown here is derived from an EMBL/GenBank/DDBJ whole genome shotgun (WGS) entry which is preliminary data.</text>
</comment>
<feature type="region of interest" description="Disordered" evidence="1">
    <location>
        <begin position="144"/>
        <end position="207"/>
    </location>
</feature>
<feature type="compositionally biased region" description="Polar residues" evidence="1">
    <location>
        <begin position="150"/>
        <end position="161"/>
    </location>
</feature>
<evidence type="ECO:0000313" key="2">
    <source>
        <dbReference type="EMBL" id="MBW0546369.1"/>
    </source>
</evidence>
<gene>
    <name evidence="2" type="ORF">O181_086084</name>
</gene>
<feature type="region of interest" description="Disordered" evidence="1">
    <location>
        <begin position="75"/>
        <end position="104"/>
    </location>
</feature>
<evidence type="ECO:0000256" key="1">
    <source>
        <dbReference type="SAM" id="MobiDB-lite"/>
    </source>
</evidence>
<dbReference type="OrthoDB" id="2501705at2759"/>
<dbReference type="EMBL" id="AVOT02051359">
    <property type="protein sequence ID" value="MBW0546369.1"/>
    <property type="molecule type" value="Genomic_DNA"/>
</dbReference>
<sequence length="484" mass="55536">LNIDVGNAMAQTSSTWSIPNISVTPIPLNPTNTQMHVSKGPGSTPAISSKANPQSKFPCEFLLNPGQNPVASQDPFGQSKQPTLNIPSGSQVHVGNEKRVEGRRQKRPLENVTWSGLLEGNPGLTLHQSDELYASSLLVHKEKVTGHHNPYSSKPRTSHASSSREKIVHDEDENMSPTESERNDEPRRDNFTVHKQGTQSNSEFNHPQMPLAQSMLNQSKMRQRRNKAHKAQNVAKRASQKEQLKWLKAELPENVHGMRSAVHAYCLFLLKVRDKDFSSLPAPPSTEEHEIAIQVACNLGYAPKDVFNETSTQVQSRGFQSYCKNELHKLGLKRFTWDWESSWQHPFNKLIPMVFYHTFRFALVSTEYHHYCWNKDHNNYGVVVALMEQYFTYLKREWKSIQKDVEYLVKKKENQKLAKIRQRTCERHREWDDTAEFPILASKFNDPQVGSDTEEVVENGCQVYRKVGLRWHSGRFNELVLKID</sequence>
<accession>A0A9Q3IN83</accession>
<organism evidence="2 3">
    <name type="scientific">Austropuccinia psidii MF-1</name>
    <dbReference type="NCBI Taxonomy" id="1389203"/>
    <lineage>
        <taxon>Eukaryota</taxon>
        <taxon>Fungi</taxon>
        <taxon>Dikarya</taxon>
        <taxon>Basidiomycota</taxon>
        <taxon>Pucciniomycotina</taxon>
        <taxon>Pucciniomycetes</taxon>
        <taxon>Pucciniales</taxon>
        <taxon>Sphaerophragmiaceae</taxon>
        <taxon>Austropuccinia</taxon>
    </lineage>
</organism>
<name>A0A9Q3IN83_9BASI</name>
<feature type="non-terminal residue" evidence="2">
    <location>
        <position position="1"/>
    </location>
</feature>
<feature type="compositionally biased region" description="Basic and acidic residues" evidence="1">
    <location>
        <begin position="179"/>
        <end position="192"/>
    </location>
</feature>
<dbReference type="Proteomes" id="UP000765509">
    <property type="component" value="Unassembled WGS sequence"/>
</dbReference>
<feature type="compositionally biased region" description="Polar residues" evidence="1">
    <location>
        <begin position="193"/>
        <end position="205"/>
    </location>
</feature>
<dbReference type="AlphaFoldDB" id="A0A9Q3IN83"/>
<evidence type="ECO:0000313" key="3">
    <source>
        <dbReference type="Proteomes" id="UP000765509"/>
    </source>
</evidence>
<protein>
    <submittedName>
        <fullName evidence="2">Uncharacterized protein</fullName>
    </submittedName>
</protein>
<reference evidence="2" key="1">
    <citation type="submission" date="2021-03" db="EMBL/GenBank/DDBJ databases">
        <title>Draft genome sequence of rust myrtle Austropuccinia psidii MF-1, a brazilian biotype.</title>
        <authorList>
            <person name="Quecine M.C."/>
            <person name="Pachon D.M.R."/>
            <person name="Bonatelli M.L."/>
            <person name="Correr F.H."/>
            <person name="Franceschini L.M."/>
            <person name="Leite T.F."/>
            <person name="Margarido G.R.A."/>
            <person name="Almeida C.A."/>
            <person name="Ferrarezi J.A."/>
            <person name="Labate C.A."/>
        </authorList>
    </citation>
    <scope>NUCLEOTIDE SEQUENCE</scope>
    <source>
        <strain evidence="2">MF-1</strain>
    </source>
</reference>
<keyword evidence="3" id="KW-1185">Reference proteome</keyword>
<feature type="compositionally biased region" description="Basic and acidic residues" evidence="1">
    <location>
        <begin position="95"/>
        <end position="104"/>
    </location>
</feature>